<dbReference type="EMBL" id="JEMX01000070">
    <property type="protein sequence ID" value="EXI78496.1"/>
    <property type="molecule type" value="Genomic_DNA"/>
</dbReference>
<evidence type="ECO:0000313" key="2">
    <source>
        <dbReference type="EMBL" id="EXI78496.1"/>
    </source>
</evidence>
<gene>
    <name evidence="2" type="ORF">AW10_03020</name>
</gene>
<keyword evidence="1" id="KW-0732">Signal</keyword>
<evidence type="ECO:0000256" key="1">
    <source>
        <dbReference type="SAM" id="SignalP"/>
    </source>
</evidence>
<dbReference type="Proteomes" id="UP000021816">
    <property type="component" value="Unassembled WGS sequence"/>
</dbReference>
<protein>
    <recommendedName>
        <fullName evidence="4">DUF4230 domain-containing protein</fullName>
    </recommendedName>
</protein>
<name>A0A011NT52_9PROT</name>
<evidence type="ECO:0008006" key="4">
    <source>
        <dbReference type="Google" id="ProtNLM"/>
    </source>
</evidence>
<dbReference type="PATRIC" id="fig|1454003.3.peg.3081"/>
<accession>A0A011NT52</accession>
<dbReference type="AlphaFoldDB" id="A0A011NT52"/>
<sequence length="225" mass="24371" precursor="true">MKRLATAITASIAALAAAATHQYRQSAAAEHHQSALQSKLHIVEQSLSATKQDLLGYTTFTQYLEVTKKAISGRAKFLAAKIDRNYVHVEHINRSALGIKSDATIILNYAVEYSVGYDLSPESFTVAADPTGITVTLNKPELVSSPAIGAISHEIPGKGLLIDEKAQVIAVQQQLITAAAKQGDAIKTEEAVIALCERKLGEFLRDFLAKQPNVRAVPMITFVYR</sequence>
<comment type="caution">
    <text evidence="2">The sequence shown here is derived from an EMBL/GenBank/DDBJ whole genome shotgun (WGS) entry which is preliminary data.</text>
</comment>
<reference evidence="2 3" key="1">
    <citation type="submission" date="2014-02" db="EMBL/GenBank/DDBJ databases">
        <title>Expanding our view of genomic diversity in Candidatus Accumulibacter clades.</title>
        <authorList>
            <person name="Skennerton C.T."/>
            <person name="Barr J.J."/>
            <person name="Slater F.R."/>
            <person name="Bond P.L."/>
            <person name="Tyson G.W."/>
        </authorList>
    </citation>
    <scope>NUCLEOTIDE SEQUENCE [LARGE SCALE GENOMIC DNA]</scope>
    <source>
        <strain evidence="3">BA-92</strain>
    </source>
</reference>
<feature type="signal peptide" evidence="1">
    <location>
        <begin position="1"/>
        <end position="18"/>
    </location>
</feature>
<organism evidence="2 3">
    <name type="scientific">Candidatus Accumulibacter appositus</name>
    <dbReference type="NCBI Taxonomy" id="1454003"/>
    <lineage>
        <taxon>Bacteria</taxon>
        <taxon>Pseudomonadati</taxon>
        <taxon>Pseudomonadota</taxon>
        <taxon>Betaproteobacteria</taxon>
        <taxon>Candidatus Accumulibacter</taxon>
    </lineage>
</organism>
<proteinExistence type="predicted"/>
<evidence type="ECO:0000313" key="3">
    <source>
        <dbReference type="Proteomes" id="UP000021816"/>
    </source>
</evidence>
<feature type="chain" id="PRO_5001461435" description="DUF4230 domain-containing protein" evidence="1">
    <location>
        <begin position="19"/>
        <end position="225"/>
    </location>
</feature>